<evidence type="ECO:0000313" key="3">
    <source>
        <dbReference type="EMBL" id="KAG6482953.1"/>
    </source>
</evidence>
<dbReference type="OrthoDB" id="542108at2759"/>
<dbReference type="PANTHER" id="PTHR31807">
    <property type="entry name" value="AUGMIN FAMILY MEMBER"/>
    <property type="match status" value="1"/>
</dbReference>
<dbReference type="EMBL" id="JACMSC010000016">
    <property type="protein sequence ID" value="KAG6482953.1"/>
    <property type="molecule type" value="Genomic_DNA"/>
</dbReference>
<dbReference type="GO" id="GO:0051225">
    <property type="term" value="P:spindle assembly"/>
    <property type="evidence" value="ECO:0007669"/>
    <property type="project" value="TreeGrafter"/>
</dbReference>
<accession>A0A8J5FAH5</accession>
<evidence type="ECO:0000313" key="4">
    <source>
        <dbReference type="Proteomes" id="UP000734854"/>
    </source>
</evidence>
<dbReference type="InterPro" id="IPR007573">
    <property type="entry name" value="QWRF"/>
</dbReference>
<name>A0A8J5FAH5_ZINOF</name>
<proteinExistence type="inferred from homology"/>
<feature type="region of interest" description="Disordered" evidence="2">
    <location>
        <begin position="317"/>
        <end position="344"/>
    </location>
</feature>
<comment type="similarity">
    <text evidence="1">Belongs to the QWRF family.</text>
</comment>
<feature type="compositionally biased region" description="Pro residues" evidence="2">
    <location>
        <begin position="321"/>
        <end position="330"/>
    </location>
</feature>
<keyword evidence="4" id="KW-1185">Reference proteome</keyword>
<reference evidence="3 4" key="1">
    <citation type="submission" date="2020-08" db="EMBL/GenBank/DDBJ databases">
        <title>Plant Genome Project.</title>
        <authorList>
            <person name="Zhang R.-G."/>
        </authorList>
    </citation>
    <scope>NUCLEOTIDE SEQUENCE [LARGE SCALE GENOMIC DNA]</scope>
    <source>
        <tissue evidence="3">Rhizome</tissue>
    </source>
</reference>
<dbReference type="GO" id="GO:0005880">
    <property type="term" value="C:nuclear microtubule"/>
    <property type="evidence" value="ECO:0007669"/>
    <property type="project" value="TreeGrafter"/>
</dbReference>
<feature type="compositionally biased region" description="Pro residues" evidence="2">
    <location>
        <begin position="25"/>
        <end position="37"/>
    </location>
</feature>
<feature type="compositionally biased region" description="Polar residues" evidence="2">
    <location>
        <begin position="65"/>
        <end position="79"/>
    </location>
</feature>
<evidence type="ECO:0000256" key="1">
    <source>
        <dbReference type="ARBA" id="ARBA00010016"/>
    </source>
</evidence>
<evidence type="ECO:0000256" key="2">
    <source>
        <dbReference type="SAM" id="MobiDB-lite"/>
    </source>
</evidence>
<dbReference type="Pfam" id="PF04484">
    <property type="entry name" value="QWRF"/>
    <property type="match status" value="1"/>
</dbReference>
<gene>
    <name evidence="3" type="ORF">ZIOFF_059593</name>
</gene>
<dbReference type="GO" id="GO:0008017">
    <property type="term" value="F:microtubule binding"/>
    <property type="evidence" value="ECO:0007669"/>
    <property type="project" value="TreeGrafter"/>
</dbReference>
<sequence>MDSDPHSSFVPLHGSESEANRLGLPLPPQPPPPPTGDKPPRRPRARQVSSRYLSPFPSPSSYSSHETLNVAASSRNSSPKIHPIQKFHPSRFSPCHVPSEEADENQPLTGAVRRSSETPLPGTSFHSKPPGTLKKKAVVRLFADNNHHEAAEQPPPPARPVDPKRRQRPGTPIAHSALDPATVIPRAKKNRPPTPAQVSLFPYESSVRGGEKSRSEDTSSENSFSDAEICSVSSQGEICDSPPLIPPASSRLRATGDVRSSMPEVDLLPTMSARRQDAGEDASCRASTNSISLRSLGSALPSRQQQHPLNLSKSVSRPLFPLKPPQPPCAKPVTGAKKVPKSSARQEDIHMLRLLDNSYMQWRFINAKARATEEAKRVIAQRSLYGTSTRISELQNSVKEKKVQLEELKRSRNLLSIITHQIAHLGEWNSVEEDYSCSLSGITKALQDASLRLPVAEDVKVNIRELEEVLNSSLLMVEESLSSFMEKFQPKAEDIDIGASDLASCISNERILIEECGNLLSQTHEMQVKECSLRAQLIQAKRSSQ</sequence>
<feature type="compositionally biased region" description="Polar residues" evidence="2">
    <location>
        <begin position="220"/>
        <end position="236"/>
    </location>
</feature>
<dbReference type="PANTHER" id="PTHR31807:SF6">
    <property type="entry name" value="PROTEIN ENDOSPERM DEFECTIVE 1-RELATED"/>
    <property type="match status" value="1"/>
</dbReference>
<dbReference type="Proteomes" id="UP000734854">
    <property type="component" value="Unassembled WGS sequence"/>
</dbReference>
<dbReference type="AlphaFoldDB" id="A0A8J5FAH5"/>
<comment type="caution">
    <text evidence="3">The sequence shown here is derived from an EMBL/GenBank/DDBJ whole genome shotgun (WGS) entry which is preliminary data.</text>
</comment>
<protein>
    <recommendedName>
        <fullName evidence="5">Protein ENDOSPERM DEFECTIVE 1</fullName>
    </recommendedName>
</protein>
<evidence type="ECO:0008006" key="5">
    <source>
        <dbReference type="Google" id="ProtNLM"/>
    </source>
</evidence>
<dbReference type="GO" id="GO:0005737">
    <property type="term" value="C:cytoplasm"/>
    <property type="evidence" value="ECO:0007669"/>
    <property type="project" value="TreeGrafter"/>
</dbReference>
<organism evidence="3 4">
    <name type="scientific">Zingiber officinale</name>
    <name type="common">Ginger</name>
    <name type="synonym">Amomum zingiber</name>
    <dbReference type="NCBI Taxonomy" id="94328"/>
    <lineage>
        <taxon>Eukaryota</taxon>
        <taxon>Viridiplantae</taxon>
        <taxon>Streptophyta</taxon>
        <taxon>Embryophyta</taxon>
        <taxon>Tracheophyta</taxon>
        <taxon>Spermatophyta</taxon>
        <taxon>Magnoliopsida</taxon>
        <taxon>Liliopsida</taxon>
        <taxon>Zingiberales</taxon>
        <taxon>Zingiberaceae</taxon>
        <taxon>Zingiber</taxon>
    </lineage>
</organism>
<feature type="compositionally biased region" description="Low complexity" evidence="2">
    <location>
        <begin position="49"/>
        <end position="64"/>
    </location>
</feature>
<feature type="region of interest" description="Disordered" evidence="2">
    <location>
        <begin position="1"/>
        <end position="258"/>
    </location>
</feature>